<dbReference type="EMBL" id="JACGWN010000011">
    <property type="protein sequence ID" value="KAL0421500.1"/>
    <property type="molecule type" value="Genomic_DNA"/>
</dbReference>
<feature type="coiled-coil region" evidence="1">
    <location>
        <begin position="457"/>
        <end position="484"/>
    </location>
</feature>
<dbReference type="InterPro" id="IPR044216">
    <property type="entry name" value="WDL7"/>
</dbReference>
<name>A0AAW2UYU1_9LAMI</name>
<reference evidence="3" key="2">
    <citation type="journal article" date="2024" name="Plant">
        <title>Genomic evolution and insights into agronomic trait innovations of Sesamum species.</title>
        <authorList>
            <person name="Miao H."/>
            <person name="Wang L."/>
            <person name="Qu L."/>
            <person name="Liu H."/>
            <person name="Sun Y."/>
            <person name="Le M."/>
            <person name="Wang Q."/>
            <person name="Wei S."/>
            <person name="Zheng Y."/>
            <person name="Lin W."/>
            <person name="Duan Y."/>
            <person name="Cao H."/>
            <person name="Xiong S."/>
            <person name="Wang X."/>
            <person name="Wei L."/>
            <person name="Li C."/>
            <person name="Ma Q."/>
            <person name="Ju M."/>
            <person name="Zhao R."/>
            <person name="Li G."/>
            <person name="Mu C."/>
            <person name="Tian Q."/>
            <person name="Mei H."/>
            <person name="Zhang T."/>
            <person name="Gao T."/>
            <person name="Zhang H."/>
        </authorList>
    </citation>
    <scope>NUCLEOTIDE SEQUENCE</scope>
    <source>
        <strain evidence="3">KEN1</strain>
    </source>
</reference>
<dbReference type="PANTHER" id="PTHR47067">
    <property type="entry name" value="TPX2 (TARGETING PROTEIN FOR XKLP2) PROTEIN FAMILY-RELATED"/>
    <property type="match status" value="1"/>
</dbReference>
<keyword evidence="1" id="KW-0175">Coiled coil</keyword>
<evidence type="ECO:0000256" key="1">
    <source>
        <dbReference type="SAM" id="Coils"/>
    </source>
</evidence>
<protein>
    <submittedName>
        <fullName evidence="3">Protein WVD2-like 7</fullName>
    </submittedName>
</protein>
<evidence type="ECO:0000256" key="2">
    <source>
        <dbReference type="SAM" id="MobiDB-lite"/>
    </source>
</evidence>
<proteinExistence type="predicted"/>
<feature type="region of interest" description="Disordered" evidence="2">
    <location>
        <begin position="125"/>
        <end position="148"/>
    </location>
</feature>
<feature type="compositionally biased region" description="Basic and acidic residues" evidence="2">
    <location>
        <begin position="535"/>
        <end position="558"/>
    </location>
</feature>
<accession>A0AAW2UYU1</accession>
<feature type="compositionally biased region" description="Polar residues" evidence="2">
    <location>
        <begin position="11"/>
        <end position="20"/>
    </location>
</feature>
<feature type="compositionally biased region" description="Low complexity" evidence="2">
    <location>
        <begin position="276"/>
        <end position="292"/>
    </location>
</feature>
<sequence>MGESSACLVRSFSQPSPTSSGEKKNVITSDSDEKLVGVQFSTFFSPLGNPLQRVLTTSVSFGRFMSESLDWEKWSAFTHNRYLEEAEKYSKPGSVAEKKAYFEAHFKRRRAAKLLEQQNAAASVLPETSTVEDNSSFDSDLAPRVSSSVNENIKEGEVQTREPDFPVPQIGSYAASTERKLEDAQPGVNENIKEGEVQTSEPDLSVAQSGSYTASIEKTLEDAQLGGVEKVIEPPVLMENPVAFTNHVENDGCIGDTVSKKEDKTLDKDDSTMRNSALSSETNSEVSSSELLTNDGDSKSPPSDRWIMPVQLPNSEKTPDSKNNARDSSNKRRSYTTSLHISINFASCSSENQKAASPGVPKIANLRHVVRAPAKKYKNSKLLQTSNRASVSGIFKHHSATPLPENRSIKPDGDPVSGTKSVHGKLQSPSTDSKFQIYLEAKHEHRLCLLRSPSRVKKELQNFFQKLEQKLKSKETEKQQLLGKSQVKTRSNFKDLRSSIALKVTKDASVPSTTELPVPTVRPYVPKVEERAALKAQDHDSRPPWRLAMKTERFKDATGKNSRPPISSAKCFSKKGMNENASPNIQL</sequence>
<feature type="region of interest" description="Disordered" evidence="2">
    <location>
        <begin position="177"/>
        <end position="206"/>
    </location>
</feature>
<dbReference type="AlphaFoldDB" id="A0AAW2UYU1"/>
<feature type="region of interest" description="Disordered" evidence="2">
    <location>
        <begin position="398"/>
        <end position="429"/>
    </location>
</feature>
<reference evidence="3" key="1">
    <citation type="submission" date="2020-06" db="EMBL/GenBank/DDBJ databases">
        <authorList>
            <person name="Li T."/>
            <person name="Hu X."/>
            <person name="Zhang T."/>
            <person name="Song X."/>
            <person name="Zhang H."/>
            <person name="Dai N."/>
            <person name="Sheng W."/>
            <person name="Hou X."/>
            <person name="Wei L."/>
        </authorList>
    </citation>
    <scope>NUCLEOTIDE SEQUENCE</scope>
    <source>
        <strain evidence="3">KEN1</strain>
        <tissue evidence="3">Leaf</tissue>
    </source>
</reference>
<feature type="compositionally biased region" description="Basic and acidic residues" evidence="2">
    <location>
        <begin position="317"/>
        <end position="330"/>
    </location>
</feature>
<comment type="caution">
    <text evidence="3">The sequence shown here is derived from an EMBL/GenBank/DDBJ whole genome shotgun (WGS) entry which is preliminary data.</text>
</comment>
<feature type="region of interest" description="Disordered" evidence="2">
    <location>
        <begin position="250"/>
        <end position="334"/>
    </location>
</feature>
<gene>
    <name evidence="3" type="ORF">Slati_3172900</name>
</gene>
<feature type="compositionally biased region" description="Polar residues" evidence="2">
    <location>
        <begin position="125"/>
        <end position="138"/>
    </location>
</feature>
<feature type="region of interest" description="Disordered" evidence="2">
    <location>
        <begin position="535"/>
        <end position="587"/>
    </location>
</feature>
<evidence type="ECO:0000313" key="3">
    <source>
        <dbReference type="EMBL" id="KAL0421500.1"/>
    </source>
</evidence>
<feature type="region of interest" description="Disordered" evidence="2">
    <location>
        <begin position="1"/>
        <end position="27"/>
    </location>
</feature>
<dbReference type="PANTHER" id="PTHR47067:SF16">
    <property type="entry name" value="TPX2 (TARGETING PROTEIN FOR XKLP2) PROTEIN FAMILY"/>
    <property type="match status" value="1"/>
</dbReference>
<organism evidence="3">
    <name type="scientific">Sesamum latifolium</name>
    <dbReference type="NCBI Taxonomy" id="2727402"/>
    <lineage>
        <taxon>Eukaryota</taxon>
        <taxon>Viridiplantae</taxon>
        <taxon>Streptophyta</taxon>
        <taxon>Embryophyta</taxon>
        <taxon>Tracheophyta</taxon>
        <taxon>Spermatophyta</taxon>
        <taxon>Magnoliopsida</taxon>
        <taxon>eudicotyledons</taxon>
        <taxon>Gunneridae</taxon>
        <taxon>Pentapetalae</taxon>
        <taxon>asterids</taxon>
        <taxon>lamiids</taxon>
        <taxon>Lamiales</taxon>
        <taxon>Pedaliaceae</taxon>
        <taxon>Sesamum</taxon>
    </lineage>
</organism>
<feature type="compositionally biased region" description="Basic and acidic residues" evidence="2">
    <location>
        <begin position="258"/>
        <end position="272"/>
    </location>
</feature>
<feature type="compositionally biased region" description="Polar residues" evidence="2">
    <location>
        <begin position="197"/>
        <end position="206"/>
    </location>
</feature>